<organism evidence="2 3">
    <name type="scientific">Fusarium oxysporum f. sp. radicis-cucumerinum</name>
    <dbReference type="NCBI Taxonomy" id="327505"/>
    <lineage>
        <taxon>Eukaryota</taxon>
        <taxon>Fungi</taxon>
        <taxon>Dikarya</taxon>
        <taxon>Ascomycota</taxon>
        <taxon>Pezizomycotina</taxon>
        <taxon>Sordariomycetes</taxon>
        <taxon>Hypocreomycetidae</taxon>
        <taxon>Hypocreales</taxon>
        <taxon>Nectriaceae</taxon>
        <taxon>Fusarium</taxon>
        <taxon>Fusarium oxysporum species complex</taxon>
    </lineage>
</organism>
<comment type="caution">
    <text evidence="2">The sequence shown here is derived from an EMBL/GenBank/DDBJ whole genome shotgun (WGS) entry which is preliminary data.</text>
</comment>
<dbReference type="InterPro" id="IPR010730">
    <property type="entry name" value="HET"/>
</dbReference>
<dbReference type="EMBL" id="MABQ02000004">
    <property type="protein sequence ID" value="PCD38689.1"/>
    <property type="molecule type" value="Genomic_DNA"/>
</dbReference>
<evidence type="ECO:0000313" key="3">
    <source>
        <dbReference type="Proteomes" id="UP000219602"/>
    </source>
</evidence>
<dbReference type="Pfam" id="PF06985">
    <property type="entry name" value="HET"/>
    <property type="match status" value="1"/>
</dbReference>
<reference evidence="2 3" key="2">
    <citation type="journal article" date="2017" name="Sci. Rep.">
        <title>A mobile pathogenicity chromosome in Fusarium oxysporum for infection of multiple cucurbit species.</title>
        <authorList>
            <person name="van Dam P."/>
            <person name="Fokkens L."/>
            <person name="Ayukawa Y."/>
            <person name="van der Gragt M."/>
            <person name="Ter Horst A."/>
            <person name="Brankovics B."/>
            <person name="Houterman P.M."/>
            <person name="Arie T."/>
            <person name="Rep M."/>
        </authorList>
    </citation>
    <scope>NUCLEOTIDE SEQUENCE [LARGE SCALE GENOMIC DNA]</scope>
    <source>
        <strain evidence="2 3">Forc016</strain>
    </source>
</reference>
<proteinExistence type="predicted"/>
<feature type="domain" description="Heterokaryon incompatibility" evidence="1">
    <location>
        <begin position="121"/>
        <end position="272"/>
    </location>
</feature>
<accession>A0A2H3HNP5</accession>
<evidence type="ECO:0000313" key="2">
    <source>
        <dbReference type="EMBL" id="PCD38689.1"/>
    </source>
</evidence>
<reference evidence="2 3" key="1">
    <citation type="journal article" date="2016" name="Environ. Microbiol.">
        <title>Effector profiles distinguish formae speciales of Fusarium oxysporum.</title>
        <authorList>
            <person name="van Dam P."/>
            <person name="Fokkens L."/>
            <person name="Schmidt S.M."/>
            <person name="Linmans J.H."/>
            <person name="Kistler H.C."/>
            <person name="Ma L.J."/>
            <person name="Rep M."/>
        </authorList>
    </citation>
    <scope>NUCLEOTIDE SEQUENCE [LARGE SCALE GENOMIC DNA]</scope>
    <source>
        <strain evidence="2 3">Forc016</strain>
    </source>
</reference>
<gene>
    <name evidence="2" type="ORF">AU210_007155</name>
</gene>
<evidence type="ECO:0000259" key="1">
    <source>
        <dbReference type="Pfam" id="PF06985"/>
    </source>
</evidence>
<protein>
    <recommendedName>
        <fullName evidence="1">Heterokaryon incompatibility domain-containing protein</fullName>
    </recommendedName>
</protein>
<dbReference type="PANTHER" id="PTHR33112">
    <property type="entry name" value="DOMAIN PROTEIN, PUTATIVE-RELATED"/>
    <property type="match status" value="1"/>
</dbReference>
<dbReference type="Proteomes" id="UP000219602">
    <property type="component" value="Chromosome 5"/>
</dbReference>
<sequence>MPLLQARPYVRICAVPEPQDDSDDFGKSESIQPGLPSELILPGLPVFLQSGSPSHFKLINGWLRLCDQGKCGQRGGCCPKPHGTLPTRVIDVGEDKIGNDIVRLISTDKISLITKIQGIHYVALSHCWGKLTKEQKERWCTTRSNATQRMSGFLVEKLPATFQDAITVTRELGKRYLWIDSLCIIQGDDGDWATEAKKMETVFRNAYCTIAATSAEDSTKGFLNRPVEETNLQYVTVPNSSHGKVYVCTSIDDFPGDVEEGVLNKRAWVLQERALSRRTIHFTKRQTYWECGGGVRCETFTYMRNGKSSFRSDPEFPRSIEYRSPKAKIELFQSLFAEYSNLGLTNKTDRPVAIDSLSRELAKAFRTNVIYGIFERYLHRSLLWRMSQNIPKGRISDSAGQALPSWSWMVYYGQIEYLDIRYTEWCRKSAEWDKSVQFVEGKASNAASNPENDDYVLEARVLRIKPEGLEQVRRDEKGDEGVHLWFDQERNASIEIRCAIMGRETRRKRKDGKRKYYVLVVTEDPESGSWVRVGVGSIEQRFILFNGQDAAARIK</sequence>
<dbReference type="STRING" id="327505.A0A2H3HNP5"/>
<dbReference type="AlphaFoldDB" id="A0A2H3HNP5"/>
<dbReference type="PANTHER" id="PTHR33112:SF10">
    <property type="entry name" value="TOL"/>
    <property type="match status" value="1"/>
</dbReference>
<name>A0A2H3HNP5_FUSOX</name>